<gene>
    <name evidence="2" type="ORF">ACFSBT_17605</name>
</gene>
<keyword evidence="3" id="KW-1185">Reference proteome</keyword>
<feature type="transmembrane region" description="Helical" evidence="1">
    <location>
        <begin position="12"/>
        <end position="32"/>
    </location>
</feature>
<organism evidence="2 3">
    <name type="scientific">Halomarina rubra</name>
    <dbReference type="NCBI Taxonomy" id="2071873"/>
    <lineage>
        <taxon>Archaea</taxon>
        <taxon>Methanobacteriati</taxon>
        <taxon>Methanobacteriota</taxon>
        <taxon>Stenosarchaea group</taxon>
        <taxon>Halobacteria</taxon>
        <taxon>Halobacteriales</taxon>
        <taxon>Natronomonadaceae</taxon>
        <taxon>Halomarina</taxon>
    </lineage>
</organism>
<comment type="caution">
    <text evidence="2">The sequence shown here is derived from an EMBL/GenBank/DDBJ whole genome shotgun (WGS) entry which is preliminary data.</text>
</comment>
<reference evidence="2 3" key="1">
    <citation type="journal article" date="2019" name="Int. J. Syst. Evol. Microbiol.">
        <title>The Global Catalogue of Microorganisms (GCM) 10K type strain sequencing project: providing services to taxonomists for standard genome sequencing and annotation.</title>
        <authorList>
            <consortium name="The Broad Institute Genomics Platform"/>
            <consortium name="The Broad Institute Genome Sequencing Center for Infectious Disease"/>
            <person name="Wu L."/>
            <person name="Ma J."/>
        </authorList>
    </citation>
    <scope>NUCLEOTIDE SEQUENCE [LARGE SCALE GENOMIC DNA]</scope>
    <source>
        <strain evidence="2 3">CGMCC 1.12563</strain>
    </source>
</reference>
<accession>A0ABD6B210</accession>
<dbReference type="AlphaFoldDB" id="A0ABD6B210"/>
<protein>
    <submittedName>
        <fullName evidence="2">Uncharacterized protein</fullName>
    </submittedName>
</protein>
<keyword evidence="1" id="KW-1133">Transmembrane helix</keyword>
<keyword evidence="1" id="KW-0812">Transmembrane</keyword>
<proteinExistence type="predicted"/>
<feature type="transmembrane region" description="Helical" evidence="1">
    <location>
        <begin position="68"/>
        <end position="89"/>
    </location>
</feature>
<dbReference type="RefSeq" id="WP_250875023.1">
    <property type="nucleotide sequence ID" value="NZ_JALXFV010000008.1"/>
</dbReference>
<evidence type="ECO:0000256" key="1">
    <source>
        <dbReference type="SAM" id="Phobius"/>
    </source>
</evidence>
<evidence type="ECO:0000313" key="3">
    <source>
        <dbReference type="Proteomes" id="UP001597187"/>
    </source>
</evidence>
<dbReference type="Proteomes" id="UP001597187">
    <property type="component" value="Unassembled WGS sequence"/>
</dbReference>
<dbReference type="EMBL" id="JBHUDC010000008">
    <property type="protein sequence ID" value="MFD1515099.1"/>
    <property type="molecule type" value="Genomic_DNA"/>
</dbReference>
<name>A0ABD6B210_9EURY</name>
<evidence type="ECO:0000313" key="2">
    <source>
        <dbReference type="EMBL" id="MFD1515099.1"/>
    </source>
</evidence>
<feature type="transmembrane region" description="Helical" evidence="1">
    <location>
        <begin position="44"/>
        <end position="62"/>
    </location>
</feature>
<sequence length="97" mass="10380">MRYPLPPDLQLALKIGLIAGLLLIGLAVVLFLARSEYGWSPVKLTAWGSVILLLSGAPWFAVEGDAALAIAIAFIGALGIGLVQFTRLWDQAHRPES</sequence>
<keyword evidence="1" id="KW-0472">Membrane</keyword>